<proteinExistence type="predicted"/>
<name>A0ABS0BYD8_9GAMM</name>
<evidence type="ECO:0000256" key="2">
    <source>
        <dbReference type="ARBA" id="ARBA00022989"/>
    </source>
</evidence>
<reference evidence="4 5" key="2">
    <citation type="submission" date="2020-11" db="EMBL/GenBank/DDBJ databases">
        <title>Sulfur oxidizing isolate from Hospital Hole Sinkhole.</title>
        <authorList>
            <person name="Scott K.M."/>
        </authorList>
    </citation>
    <scope>NUCLEOTIDE SEQUENCE [LARGE SCALE GENOMIC DNA]</scope>
    <source>
        <strain evidence="4 5">HH1</strain>
    </source>
</reference>
<accession>A0ABS0BYD8</accession>
<dbReference type="RefSeq" id="WP_194947325.1">
    <property type="nucleotide sequence ID" value="NZ_JACBGI020000001.1"/>
</dbReference>
<keyword evidence="3" id="KW-0472">Membrane</keyword>
<comment type="caution">
    <text evidence="4">The sequence shown here is derived from an EMBL/GenBank/DDBJ whole genome shotgun (WGS) entry which is preliminary data.</text>
</comment>
<dbReference type="Proteomes" id="UP001193680">
    <property type="component" value="Unassembled WGS sequence"/>
</dbReference>
<feature type="transmembrane region" description="Helical" evidence="3">
    <location>
        <begin position="21"/>
        <end position="41"/>
    </location>
</feature>
<dbReference type="EMBL" id="JACBGI020000001">
    <property type="protein sequence ID" value="MBF6056971.1"/>
    <property type="molecule type" value="Genomic_DNA"/>
</dbReference>
<dbReference type="SUPFAM" id="SSF81343">
    <property type="entry name" value="Fumarate reductase respiratory complex transmembrane subunits"/>
    <property type="match status" value="1"/>
</dbReference>
<evidence type="ECO:0000313" key="4">
    <source>
        <dbReference type="EMBL" id="MBF6056971.1"/>
    </source>
</evidence>
<feature type="transmembrane region" description="Helical" evidence="3">
    <location>
        <begin position="93"/>
        <end position="113"/>
    </location>
</feature>
<reference evidence="4 5" key="1">
    <citation type="submission" date="2020-06" db="EMBL/GenBank/DDBJ databases">
        <authorList>
            <person name="Scott K."/>
        </authorList>
    </citation>
    <scope>NUCLEOTIDE SEQUENCE [LARGE SCALE GENOMIC DNA]</scope>
    <source>
        <strain evidence="4 5">HH1</strain>
    </source>
</reference>
<protein>
    <submittedName>
        <fullName evidence="4">Succinate dehydrogenase, hydrophobic membrane anchor protein</fullName>
    </submittedName>
</protein>
<dbReference type="Gene3D" id="1.20.1300.10">
    <property type="entry name" value="Fumarate reductase/succinate dehydrogenase, transmembrane subunit"/>
    <property type="match status" value="1"/>
</dbReference>
<feature type="transmembrane region" description="Helical" evidence="3">
    <location>
        <begin position="53"/>
        <end position="72"/>
    </location>
</feature>
<dbReference type="InterPro" id="IPR034804">
    <property type="entry name" value="SQR/QFR_C/D"/>
</dbReference>
<keyword evidence="2 3" id="KW-1133">Transmembrane helix</keyword>
<evidence type="ECO:0000256" key="3">
    <source>
        <dbReference type="SAM" id="Phobius"/>
    </source>
</evidence>
<keyword evidence="5" id="KW-1185">Reference proteome</keyword>
<evidence type="ECO:0000313" key="5">
    <source>
        <dbReference type="Proteomes" id="UP001193680"/>
    </source>
</evidence>
<sequence>MLEMKRLSGKKAHLWQRYSAYYLLIFFPYLGWQTLNFPRYADIQTLLQNQFHGFFAVSSLIAAALLLIHLWVGGRDILIDYSLRSKTVTWLNLYQIILFLITFDLCWVLYASLS</sequence>
<organism evidence="4 5">
    <name type="scientific">Thiomicrorhabdus heinhorstiae</name>
    <dbReference type="NCBI Taxonomy" id="2748010"/>
    <lineage>
        <taxon>Bacteria</taxon>
        <taxon>Pseudomonadati</taxon>
        <taxon>Pseudomonadota</taxon>
        <taxon>Gammaproteobacteria</taxon>
        <taxon>Thiotrichales</taxon>
        <taxon>Piscirickettsiaceae</taxon>
        <taxon>Thiomicrorhabdus</taxon>
    </lineage>
</organism>
<keyword evidence="1 3" id="KW-0812">Transmembrane</keyword>
<evidence type="ECO:0000256" key="1">
    <source>
        <dbReference type="ARBA" id="ARBA00022692"/>
    </source>
</evidence>
<gene>
    <name evidence="4" type="ORF">H8792_001325</name>
</gene>